<reference evidence="2" key="2">
    <citation type="submission" date="2011-04" db="EMBL/GenBank/DDBJ databases">
        <authorList>
            <person name="Genoscope - CEA"/>
        </authorList>
    </citation>
    <scope>NUCLEOTIDE SEQUENCE</scope>
    <source>
        <strain evidence="2">R24</strain>
    </source>
</reference>
<dbReference type="SUPFAM" id="SSF52540">
    <property type="entry name" value="P-loop containing nucleoside triphosphate hydrolases"/>
    <property type="match status" value="1"/>
</dbReference>
<sequence>MTSTNALPATIEELPPPAPFVLTDLDVFNWGPFSGRHHAQIDIEGTAIIGQTGSGKTTLVDALMTLIAAQPRYNLASTGGHESDRDLVSYVRGVSGAGREGDSDHIARPGKTVSAIAATFGNDRTRVTIAGLFALEGSGSSAAELDRIWMVLRGSELDLDDVLELHHAGGKRALRQQEREAGILKVFDSKKAYIGELRRLFEVGENAFTLLNRAAGLKQLNSIDDLFRDLVLDDRSAFQRALEVASEFDTLAQIRQELEIARKQRDALLPIEKGWAQRSANIEQRDLHVHLISVLPIAGALRAHQLWTQLVSDLMRKLELCDQLVEQRTLRREALDAEALRLRDLYFQDGGSSIELLESKLTTERQRLGTIQRHANDYRLIARRLQFDDTLTEAVFQKNQAQAQALKDEVDATIEVLERETYTVGAAKSTAEQRLREQQAAVAEAKARPGSNIPPQYQQFRRDLADELKLDEEDLPFVAELVEVQKAQSQWRGAIERAIGGNRLRIMVPPTQIKPALAWVNGRDNRLHVRLVEVMTPERPVEFLADGFTQKLNFKNHPYRDAVRGLLAQIDRHCVASPEVLRLTPHGMTAQGLMSSKSGFFEKQDKTPLSQGWLTGFDNRDILEALDHEVRETERELKEQVERFEAARARVSEARSRNLMLERVLAIQFVDIDEPGAQREVDDSTKHLSALMDPQSDTARAKQAWEDVRAQLTKINEDREKSLKLQHTLQNELAAAQRDRERAFALTGEGLDARQMTLVQAHFDFSHVQTVDALNARQTQTERELRAHVDELEKKIADCEKQLVRNMGAAHGVDTGALAEVGSEVDDVPHYLERLRVLREEALPEKLDRFLSYLNQSSDEGVTQLLRSIDNEVETIIERIEDLNATMRQVDFQPLRYLRLEPRRVVHESLRTLEQAQRGLRTAMLQDDQGESQFKALAEVVGLLREAGERRSTVGAKALLDPRYRLQFAVSVIDRASGKVLETRTGSQGGSGGEKEIIASYILTASLSYALCPDGKDRPLFGTIVLDEAFSKSSQAVAGRIISALREFGLHPLFVTPNKEMRLLRSHTRSAILIHRKGPHATMTSLSWEELDAIARSRQMSSRDEIPG</sequence>
<feature type="coiled-coil region" evidence="1">
    <location>
        <begin position="623"/>
        <end position="657"/>
    </location>
</feature>
<proteinExistence type="predicted"/>
<name>G3ACS9_9RALS</name>
<evidence type="ECO:0000313" key="2">
    <source>
        <dbReference type="EMBL" id="CCA87384.1"/>
    </source>
</evidence>
<gene>
    <name evidence="2" type="ORF">RALSY_mp30717</name>
</gene>
<dbReference type="Gene3D" id="3.40.50.300">
    <property type="entry name" value="P-loop containing nucleotide triphosphate hydrolases"/>
    <property type="match status" value="1"/>
</dbReference>
<dbReference type="Pfam" id="PF13555">
    <property type="entry name" value="AAA_29"/>
    <property type="match status" value="1"/>
</dbReference>
<protein>
    <submittedName>
        <fullName evidence="2">Conserved hypothethical protein</fullName>
    </submittedName>
</protein>
<dbReference type="RefSeq" id="WP_197334117.1">
    <property type="nucleotide sequence ID" value="NZ_CP115945.1"/>
</dbReference>
<reference evidence="2" key="1">
    <citation type="journal article" date="2011" name="PLoS ONE">
        <title>Ralstonia syzygii, the Blood Disease Bacterium and some Asian R. solanacearum strains form a single genomic species despite divergent lifestyles.</title>
        <authorList>
            <person name="Remenant B."/>
            <person name="de Cambiaire J.C."/>
            <person name="Cellier G."/>
            <person name="Jacobs J.M."/>
            <person name="Mangenot S."/>
            <person name="Barbe V."/>
            <person name="Lajus A."/>
            <person name="Vallenet D."/>
            <person name="Medigue C."/>
            <person name="Fegan M."/>
            <person name="Allen C."/>
            <person name="Prior P."/>
        </authorList>
    </citation>
    <scope>NUCLEOTIDE SEQUENCE</scope>
    <source>
        <strain evidence="2">R24</strain>
    </source>
</reference>
<organism evidence="2">
    <name type="scientific">Ralstonia syzygii R24</name>
    <dbReference type="NCBI Taxonomy" id="907261"/>
    <lineage>
        <taxon>Bacteria</taxon>
        <taxon>Pseudomonadati</taxon>
        <taxon>Pseudomonadota</taxon>
        <taxon>Betaproteobacteria</taxon>
        <taxon>Burkholderiales</taxon>
        <taxon>Burkholderiaceae</taxon>
        <taxon>Ralstonia</taxon>
        <taxon>Ralstonia solanacearum species complex</taxon>
    </lineage>
</organism>
<feature type="coiled-coil region" evidence="1">
    <location>
        <begin position="400"/>
        <end position="448"/>
    </location>
</feature>
<evidence type="ECO:0000256" key="1">
    <source>
        <dbReference type="SAM" id="Coils"/>
    </source>
</evidence>
<dbReference type="AlphaFoldDB" id="G3ACS9"/>
<dbReference type="Pfam" id="PF13558">
    <property type="entry name" value="SbcC_Walker_B"/>
    <property type="match status" value="1"/>
</dbReference>
<keyword evidence="1" id="KW-0175">Coiled coil</keyword>
<accession>G3ACS9</accession>
<dbReference type="InterPro" id="IPR027417">
    <property type="entry name" value="P-loop_NTPase"/>
</dbReference>
<feature type="coiled-coil region" evidence="1">
    <location>
        <begin position="771"/>
        <end position="809"/>
    </location>
</feature>
<dbReference type="EMBL" id="FR854092">
    <property type="protein sequence ID" value="CCA87384.1"/>
    <property type="molecule type" value="Genomic_DNA"/>
</dbReference>